<evidence type="ECO:0008006" key="7">
    <source>
        <dbReference type="Google" id="ProtNLM"/>
    </source>
</evidence>
<dbReference type="InterPro" id="IPR019606">
    <property type="entry name" value="GerMN"/>
</dbReference>
<evidence type="ECO:0000259" key="2">
    <source>
        <dbReference type="Pfam" id="PF10646"/>
    </source>
</evidence>
<dbReference type="SUPFAM" id="SSF63829">
    <property type="entry name" value="Calcium-dependent phosphotriesterase"/>
    <property type="match status" value="1"/>
</dbReference>
<accession>A0A4P6F6M7</accession>
<keyword evidence="1" id="KW-0732">Signal</keyword>
<sequence>MSLRTRARTAAAAVAALAVAVLAGCASMPVSGAVNQGGDDVPRTGDFGQIAFGPTADADPEAIVRGFLRATQAGPTSAASFAVAREYLTKSAAETWSPSSRVLVTDVLPQPVLADGSDPTSDRVVVHASATVVASLDERGVFSEEQGGVETTFELAREGGQWRISHLDDGLMVPSPTFGSTFHVTTLYFPTPDLRSWVPDVRWFPQTTWRTSAVQQLLAGPPEYLAGAASAMLPVGTGLSASVTEGPDGTFQVLLTDQASEASGTARGVFAAQVRATLAEGRGAADVVLSDRNGPIVPTEVDVPELPHTPGRAVALQGGKLMNVTGRTLEQSELVVHLEGLDPQALAVSQAGDTVVVRDGVGRLVRVTGQSPSELLTGTWLLPPSIDRVGTVWTGDRGGPLVVVTPAGDRFALDVDWLEGRTVTSVRVSPEGARVAVVSSGEGGSTVQVAGIVRDARGVPTALASPVTVGASVTGVEQAVWQEESVLALLSRDESGATSVYLAGVGGLHLAVGGLPRRIGGISDPTWLSASVGSGDLLAIDGAGVLHVRQTTALWPVVGTGVQLAAFAG</sequence>
<dbReference type="KEGG" id="xya:ET471_01415"/>
<keyword evidence="6" id="KW-1185">Reference proteome</keyword>
<gene>
    <name evidence="5" type="ORF">ET471_01415</name>
</gene>
<dbReference type="EMBL" id="CP035493">
    <property type="protein sequence ID" value="QAY68867.1"/>
    <property type="molecule type" value="Genomic_DNA"/>
</dbReference>
<evidence type="ECO:0000313" key="5">
    <source>
        <dbReference type="EMBL" id="QAY68867.1"/>
    </source>
</evidence>
<evidence type="ECO:0000256" key="1">
    <source>
        <dbReference type="SAM" id="SignalP"/>
    </source>
</evidence>
<dbReference type="OrthoDB" id="3226781at2"/>
<name>A0A4P6F6M7_9MICO</name>
<dbReference type="InterPro" id="IPR018910">
    <property type="entry name" value="LpqB_C"/>
</dbReference>
<dbReference type="Proteomes" id="UP000292118">
    <property type="component" value="Chromosome"/>
</dbReference>
<feature type="domain" description="Lipoprotein LpqB N-terminal" evidence="4">
    <location>
        <begin position="53"/>
        <end position="178"/>
    </location>
</feature>
<dbReference type="Pfam" id="PF25976">
    <property type="entry name" value="LpqB_N"/>
    <property type="match status" value="1"/>
</dbReference>
<dbReference type="AlphaFoldDB" id="A0A4P6F6M7"/>
<reference evidence="5 6" key="1">
    <citation type="submission" date="2019-01" db="EMBL/GenBank/DDBJ databases">
        <title>Genome sequencing of strain FW10M-9.</title>
        <authorList>
            <person name="Heo J."/>
            <person name="Kim S.-J."/>
            <person name="Kim J.-S."/>
            <person name="Hong S.-B."/>
            <person name="Kwon S.-W."/>
        </authorList>
    </citation>
    <scope>NUCLEOTIDE SEQUENCE [LARGE SCALE GENOMIC DNA]</scope>
    <source>
        <strain evidence="5 6">FW10M-9</strain>
    </source>
</reference>
<feature type="signal peptide" evidence="1">
    <location>
        <begin position="1"/>
        <end position="32"/>
    </location>
</feature>
<feature type="domain" description="Lipoprotein LpqB C-terminal" evidence="3">
    <location>
        <begin position="319"/>
        <end position="559"/>
    </location>
</feature>
<dbReference type="Pfam" id="PF10646">
    <property type="entry name" value="Germane"/>
    <property type="match status" value="1"/>
</dbReference>
<dbReference type="RefSeq" id="WP_129186269.1">
    <property type="nucleotide sequence ID" value="NZ_CP035493.1"/>
</dbReference>
<dbReference type="InterPro" id="IPR059026">
    <property type="entry name" value="LpqB_N"/>
</dbReference>
<evidence type="ECO:0000259" key="3">
    <source>
        <dbReference type="Pfam" id="PF10647"/>
    </source>
</evidence>
<feature type="chain" id="PRO_5021026923" description="GerMN domain-containing protein" evidence="1">
    <location>
        <begin position="33"/>
        <end position="569"/>
    </location>
</feature>
<dbReference type="PROSITE" id="PS51257">
    <property type="entry name" value="PROKAR_LIPOPROTEIN"/>
    <property type="match status" value="1"/>
</dbReference>
<protein>
    <recommendedName>
        <fullName evidence="7">GerMN domain-containing protein</fullName>
    </recommendedName>
</protein>
<evidence type="ECO:0000259" key="4">
    <source>
        <dbReference type="Pfam" id="PF25976"/>
    </source>
</evidence>
<proteinExistence type="predicted"/>
<organism evidence="5 6">
    <name type="scientific">Xylanimonas protaetiae</name>
    <dbReference type="NCBI Taxonomy" id="2509457"/>
    <lineage>
        <taxon>Bacteria</taxon>
        <taxon>Bacillati</taxon>
        <taxon>Actinomycetota</taxon>
        <taxon>Actinomycetes</taxon>
        <taxon>Micrococcales</taxon>
        <taxon>Promicromonosporaceae</taxon>
        <taxon>Xylanimonas</taxon>
    </lineage>
</organism>
<evidence type="ECO:0000313" key="6">
    <source>
        <dbReference type="Proteomes" id="UP000292118"/>
    </source>
</evidence>
<dbReference type="Pfam" id="PF10647">
    <property type="entry name" value="Gmad1"/>
    <property type="match status" value="1"/>
</dbReference>
<feature type="domain" description="GerMN" evidence="2">
    <location>
        <begin position="186"/>
        <end position="289"/>
    </location>
</feature>